<dbReference type="Proteomes" id="UP000467841">
    <property type="component" value="Unassembled WGS sequence"/>
</dbReference>
<comment type="caution">
    <text evidence="2">The sequence shown here is derived from an EMBL/GenBank/DDBJ whole genome shotgun (WGS) entry which is preliminary data.</text>
</comment>
<accession>A0A6D2L251</accession>
<dbReference type="EMBL" id="CACVBM020001792">
    <property type="protein sequence ID" value="CAA7059679.1"/>
    <property type="molecule type" value="Genomic_DNA"/>
</dbReference>
<keyword evidence="3" id="KW-1185">Reference proteome</keyword>
<sequence>MWWNATVVYDEVKKSSRSNSSTKDSSRVEQSTSSIEFSGNRVTELDRAQPRNDLRNKGLASENQTLEAIGSLPKLIHPTPMNSISRARVVGALSGYFPAISITSMWRIA</sequence>
<evidence type="ECO:0000313" key="2">
    <source>
        <dbReference type="EMBL" id="CAA7059679.1"/>
    </source>
</evidence>
<evidence type="ECO:0000313" key="3">
    <source>
        <dbReference type="Proteomes" id="UP000467841"/>
    </source>
</evidence>
<proteinExistence type="predicted"/>
<protein>
    <submittedName>
        <fullName evidence="2">Uncharacterized protein</fullName>
    </submittedName>
</protein>
<feature type="compositionally biased region" description="Polar residues" evidence="1">
    <location>
        <begin position="28"/>
        <end position="41"/>
    </location>
</feature>
<reference evidence="2" key="1">
    <citation type="submission" date="2020-01" db="EMBL/GenBank/DDBJ databases">
        <authorList>
            <person name="Mishra B."/>
        </authorList>
    </citation>
    <scope>NUCLEOTIDE SEQUENCE [LARGE SCALE GENOMIC DNA]</scope>
</reference>
<name>A0A6D2L251_9BRAS</name>
<gene>
    <name evidence="2" type="ORF">MERR_LOCUS46915</name>
</gene>
<evidence type="ECO:0000256" key="1">
    <source>
        <dbReference type="SAM" id="MobiDB-lite"/>
    </source>
</evidence>
<organism evidence="2 3">
    <name type="scientific">Microthlaspi erraticum</name>
    <dbReference type="NCBI Taxonomy" id="1685480"/>
    <lineage>
        <taxon>Eukaryota</taxon>
        <taxon>Viridiplantae</taxon>
        <taxon>Streptophyta</taxon>
        <taxon>Embryophyta</taxon>
        <taxon>Tracheophyta</taxon>
        <taxon>Spermatophyta</taxon>
        <taxon>Magnoliopsida</taxon>
        <taxon>eudicotyledons</taxon>
        <taxon>Gunneridae</taxon>
        <taxon>Pentapetalae</taxon>
        <taxon>rosids</taxon>
        <taxon>malvids</taxon>
        <taxon>Brassicales</taxon>
        <taxon>Brassicaceae</taxon>
        <taxon>Coluteocarpeae</taxon>
        <taxon>Microthlaspi</taxon>
    </lineage>
</organism>
<dbReference type="AlphaFoldDB" id="A0A6D2L251"/>
<feature type="compositionally biased region" description="Basic and acidic residues" evidence="1">
    <location>
        <begin position="43"/>
        <end position="56"/>
    </location>
</feature>
<feature type="region of interest" description="Disordered" evidence="1">
    <location>
        <begin position="14"/>
        <end position="59"/>
    </location>
</feature>